<protein>
    <recommendedName>
        <fullName evidence="3">Porin domain-containing protein</fullName>
    </recommendedName>
</protein>
<dbReference type="SUPFAM" id="SSF56935">
    <property type="entry name" value="Porins"/>
    <property type="match status" value="1"/>
</dbReference>
<dbReference type="RefSeq" id="WP_288184698.1">
    <property type="nucleotide sequence ID" value="NZ_LT608335.1"/>
</dbReference>
<accession>A0A212LWC3</accession>
<feature type="chain" id="PRO_5013347164" description="Porin domain-containing protein" evidence="1">
    <location>
        <begin position="24"/>
        <end position="349"/>
    </location>
</feature>
<reference evidence="2" key="1">
    <citation type="submission" date="2016-08" db="EMBL/GenBank/DDBJ databases">
        <authorList>
            <person name="Seilhamer J.J."/>
        </authorList>
    </citation>
    <scope>NUCLEOTIDE SEQUENCE</scope>
    <source>
        <strain evidence="2">86</strain>
    </source>
</reference>
<sequence length="349" mass="38465">MKKIVIQTLATACMLLVANAALAAEDTSSRGIKFDGSYTLQYREENGVGLDSHNFKNTFLLNFNSDIAPRVNVFGRYSYQANSQGEEWWSDYVSYGGPGGAYNGDEYNGAIDQYGVTYRGKDYTVTAGKVSFMLGGQGLLYDDTFYIGKHNVPKSLIITAKTGKTDWKAIAAQTSYQLGNSNDKIFALQGNHAINDYFSMGAVVAAAKYSAGNLGYSPAADHDKTYYAVNGAYKVNDRLNWGAEFAKSNADSLNKAYNIAANYQMDAKNSLWASWWRVEQNAAINNANWGSMTGFWADAHGTSIVWSHKMNKDLSMNIGNHNFKYMGNSGPTKGTDYRNSFRTVVSVKF</sequence>
<feature type="signal peptide" evidence="1">
    <location>
        <begin position="1"/>
        <end position="23"/>
    </location>
</feature>
<name>A0A212LWC3_9FIRM</name>
<keyword evidence="1" id="KW-0732">Signal</keyword>
<dbReference type="EMBL" id="FMJE01000004">
    <property type="protein sequence ID" value="SCM81822.1"/>
    <property type="molecule type" value="Genomic_DNA"/>
</dbReference>
<evidence type="ECO:0000256" key="1">
    <source>
        <dbReference type="SAM" id="SignalP"/>
    </source>
</evidence>
<organism evidence="2">
    <name type="scientific">uncultured Sporomusa sp</name>
    <dbReference type="NCBI Taxonomy" id="307249"/>
    <lineage>
        <taxon>Bacteria</taxon>
        <taxon>Bacillati</taxon>
        <taxon>Bacillota</taxon>
        <taxon>Negativicutes</taxon>
        <taxon>Selenomonadales</taxon>
        <taxon>Sporomusaceae</taxon>
        <taxon>Sporomusa</taxon>
        <taxon>environmental samples</taxon>
    </lineage>
</organism>
<dbReference type="AlphaFoldDB" id="A0A212LWC3"/>
<gene>
    <name evidence="2" type="ORF">KL86SPO_40306</name>
</gene>
<evidence type="ECO:0000313" key="2">
    <source>
        <dbReference type="EMBL" id="SCM81822.1"/>
    </source>
</evidence>
<proteinExistence type="predicted"/>
<evidence type="ECO:0008006" key="3">
    <source>
        <dbReference type="Google" id="ProtNLM"/>
    </source>
</evidence>